<dbReference type="EMBL" id="KZ345186">
    <property type="protein sequence ID" value="PIO75061.1"/>
    <property type="molecule type" value="Genomic_DNA"/>
</dbReference>
<name>A0A2G9UXT8_TELCI</name>
<accession>A0A2G9UXT8</accession>
<evidence type="ECO:0000313" key="3">
    <source>
        <dbReference type="Proteomes" id="UP000230423"/>
    </source>
</evidence>
<reference evidence="2 3" key="1">
    <citation type="submission" date="2015-09" db="EMBL/GenBank/DDBJ databases">
        <title>Draft genome of the parasitic nematode Teladorsagia circumcincta isolate WARC Sus (inbred).</title>
        <authorList>
            <person name="Mitreva M."/>
        </authorList>
    </citation>
    <scope>NUCLEOTIDE SEQUENCE [LARGE SCALE GENOMIC DNA]</scope>
    <source>
        <strain evidence="2 3">S</strain>
    </source>
</reference>
<evidence type="ECO:0000256" key="1">
    <source>
        <dbReference type="SAM" id="MobiDB-lite"/>
    </source>
</evidence>
<protein>
    <submittedName>
        <fullName evidence="2">Uncharacterized protein</fullName>
    </submittedName>
</protein>
<dbReference type="Proteomes" id="UP000230423">
    <property type="component" value="Unassembled WGS sequence"/>
</dbReference>
<proteinExistence type="predicted"/>
<dbReference type="GO" id="GO:0140359">
    <property type="term" value="F:ABC-type transporter activity"/>
    <property type="evidence" value="ECO:0007669"/>
    <property type="project" value="InterPro"/>
</dbReference>
<dbReference type="InterPro" id="IPR026082">
    <property type="entry name" value="ABCA"/>
</dbReference>
<sequence>MEECEALCSCIGILCQGKLVDTGTSQMLKSRYANNFVLQLVLKSLAEKDEVVRAISEEFPKSTLMTTQKDVVNLKWHITVSEDGEAEKHSKHTGQHLTVPRQSLNIDEEKS</sequence>
<dbReference type="PANTHER" id="PTHR19229:SF250">
    <property type="entry name" value="ABC TRANSPORTER DOMAIN-CONTAINING PROTEIN-RELATED"/>
    <property type="match status" value="1"/>
</dbReference>
<dbReference type="GO" id="GO:0005319">
    <property type="term" value="F:lipid transporter activity"/>
    <property type="evidence" value="ECO:0007669"/>
    <property type="project" value="TreeGrafter"/>
</dbReference>
<feature type="region of interest" description="Disordered" evidence="1">
    <location>
        <begin position="83"/>
        <end position="111"/>
    </location>
</feature>
<evidence type="ECO:0000313" key="2">
    <source>
        <dbReference type="EMBL" id="PIO75061.1"/>
    </source>
</evidence>
<dbReference type="PANTHER" id="PTHR19229">
    <property type="entry name" value="ATP-BINDING CASSETTE TRANSPORTER SUBFAMILY A ABCA"/>
    <property type="match status" value="1"/>
</dbReference>
<organism evidence="2 3">
    <name type="scientific">Teladorsagia circumcincta</name>
    <name type="common">Brown stomach worm</name>
    <name type="synonym">Ostertagia circumcincta</name>
    <dbReference type="NCBI Taxonomy" id="45464"/>
    <lineage>
        <taxon>Eukaryota</taxon>
        <taxon>Metazoa</taxon>
        <taxon>Ecdysozoa</taxon>
        <taxon>Nematoda</taxon>
        <taxon>Chromadorea</taxon>
        <taxon>Rhabditida</taxon>
        <taxon>Rhabditina</taxon>
        <taxon>Rhabditomorpha</taxon>
        <taxon>Strongyloidea</taxon>
        <taxon>Trichostrongylidae</taxon>
        <taxon>Teladorsagia</taxon>
    </lineage>
</organism>
<dbReference type="GO" id="GO:0016020">
    <property type="term" value="C:membrane"/>
    <property type="evidence" value="ECO:0007669"/>
    <property type="project" value="InterPro"/>
</dbReference>
<dbReference type="AlphaFoldDB" id="A0A2G9UXT8"/>
<keyword evidence="3" id="KW-1185">Reference proteome</keyword>
<gene>
    <name evidence="2" type="ORF">TELCIR_02919</name>
</gene>
<dbReference type="OrthoDB" id="10255969at2759"/>